<reference evidence="2" key="2">
    <citation type="journal article" date="2015" name="Data Brief">
        <title>Shoot transcriptome of the giant reed, Arundo donax.</title>
        <authorList>
            <person name="Barrero R.A."/>
            <person name="Guerrero F.D."/>
            <person name="Moolhuijzen P."/>
            <person name="Goolsby J.A."/>
            <person name="Tidwell J."/>
            <person name="Bellgard S.E."/>
            <person name="Bellgard M.I."/>
        </authorList>
    </citation>
    <scope>NUCLEOTIDE SEQUENCE</scope>
    <source>
        <tissue evidence="2">Shoot tissue taken approximately 20 cm above the soil surface</tissue>
    </source>
</reference>
<name>A0A0A9B6F5_ARUDO</name>
<evidence type="ECO:0000256" key="1">
    <source>
        <dbReference type="SAM" id="MobiDB-lite"/>
    </source>
</evidence>
<accession>A0A0A9B6F5</accession>
<protein>
    <submittedName>
        <fullName evidence="2">Uncharacterized protein</fullName>
    </submittedName>
</protein>
<organism evidence="2">
    <name type="scientific">Arundo donax</name>
    <name type="common">Giant reed</name>
    <name type="synonym">Donax arundinaceus</name>
    <dbReference type="NCBI Taxonomy" id="35708"/>
    <lineage>
        <taxon>Eukaryota</taxon>
        <taxon>Viridiplantae</taxon>
        <taxon>Streptophyta</taxon>
        <taxon>Embryophyta</taxon>
        <taxon>Tracheophyta</taxon>
        <taxon>Spermatophyta</taxon>
        <taxon>Magnoliopsida</taxon>
        <taxon>Liliopsida</taxon>
        <taxon>Poales</taxon>
        <taxon>Poaceae</taxon>
        <taxon>PACMAD clade</taxon>
        <taxon>Arundinoideae</taxon>
        <taxon>Arundineae</taxon>
        <taxon>Arundo</taxon>
    </lineage>
</organism>
<proteinExistence type="predicted"/>
<sequence length="37" mass="4237">MLDTILAANNWPLSVSSQLQKHPPKRKQQSTFHACFL</sequence>
<reference evidence="2" key="1">
    <citation type="submission" date="2014-09" db="EMBL/GenBank/DDBJ databases">
        <authorList>
            <person name="Magalhaes I.L.F."/>
            <person name="Oliveira U."/>
            <person name="Santos F.R."/>
            <person name="Vidigal T.H.D.A."/>
            <person name="Brescovit A.D."/>
            <person name="Santos A.J."/>
        </authorList>
    </citation>
    <scope>NUCLEOTIDE SEQUENCE</scope>
    <source>
        <tissue evidence="2">Shoot tissue taken approximately 20 cm above the soil surface</tissue>
    </source>
</reference>
<dbReference type="EMBL" id="GBRH01242993">
    <property type="protein sequence ID" value="JAD54902.1"/>
    <property type="molecule type" value="Transcribed_RNA"/>
</dbReference>
<evidence type="ECO:0000313" key="2">
    <source>
        <dbReference type="EMBL" id="JAD54902.1"/>
    </source>
</evidence>
<dbReference type="AlphaFoldDB" id="A0A0A9B6F5"/>
<feature type="region of interest" description="Disordered" evidence="1">
    <location>
        <begin position="17"/>
        <end position="37"/>
    </location>
</feature>